<dbReference type="WBParaSite" id="JU765_v2.g9272.t1">
    <property type="protein sequence ID" value="JU765_v2.g9272.t1"/>
    <property type="gene ID" value="JU765_v2.g9272"/>
</dbReference>
<protein>
    <submittedName>
        <fullName evidence="2">Uncharacterized protein</fullName>
    </submittedName>
</protein>
<name>A0AC34RRN8_9BILA</name>
<sequence>LEEEVENVRRNGKNQLLRARATAQARIKEFENKIFELQQKQAKEVDSLNATNEALKSGRDFVLEENAKLLEELKKLQQKETDLRSELDGSVALSLNYRRELDTELRRIVELRNELKEAQLATQHLATQHVIDEKQLAYSEVDKLKDALFAQDELIRMLEGDLIVYETQVGLLRDSLGASKMEAREQAKNKAVNAKVTALDVENQELIKKRNGKSKFIMFGNAFG</sequence>
<evidence type="ECO:0000313" key="1">
    <source>
        <dbReference type="Proteomes" id="UP000887576"/>
    </source>
</evidence>
<evidence type="ECO:0000313" key="2">
    <source>
        <dbReference type="WBParaSite" id="JU765_v2.g9272.t1"/>
    </source>
</evidence>
<accession>A0AC34RRN8</accession>
<reference evidence="2" key="1">
    <citation type="submission" date="2022-11" db="UniProtKB">
        <authorList>
            <consortium name="WormBaseParasite"/>
        </authorList>
    </citation>
    <scope>IDENTIFICATION</scope>
</reference>
<proteinExistence type="predicted"/>
<dbReference type="Proteomes" id="UP000887576">
    <property type="component" value="Unplaced"/>
</dbReference>
<organism evidence="1 2">
    <name type="scientific">Panagrolaimus sp. JU765</name>
    <dbReference type="NCBI Taxonomy" id="591449"/>
    <lineage>
        <taxon>Eukaryota</taxon>
        <taxon>Metazoa</taxon>
        <taxon>Ecdysozoa</taxon>
        <taxon>Nematoda</taxon>
        <taxon>Chromadorea</taxon>
        <taxon>Rhabditida</taxon>
        <taxon>Tylenchina</taxon>
        <taxon>Panagrolaimomorpha</taxon>
        <taxon>Panagrolaimoidea</taxon>
        <taxon>Panagrolaimidae</taxon>
        <taxon>Panagrolaimus</taxon>
    </lineage>
</organism>